<sequence>MAVVPVSGSSVFFKKGVPFSNDYKNTRWFENATDQLNYFSTRPTVHSMGEVTFVENDGKSYVSADASIDELRDVSYMMFQNAGYNNKWFYAFVTKLTRKSSNTTYVYFEIDVLQTWLFNIEWKPSFVVREHCPLWNADGSPVVNTIDEGLNYGSEYETVEVKHHILNAGIRFLVIATKKAIHGTSKGNVMPSIVGVGQPFSYYVLPFVDKDEVVWATIQGERHRMSTLIDTLQGLYKDQDFTNNIATMFITENIGLSVSGSDAGGEYQIGFTDPSQIVEYAEGGEGAKMVYVSDAKNFLPKTTFIGKKYDGYRDVKESKLLMYPYTVLTLDDMQGNRRDYKNEYISRPDISVVSKGSLGTSNKMSYSISGYNMDVNTNMHQYLTDEWGIQNINPNDVSILTDMISAFIQGNKNSLLNQKDQIMLQGYAGLGQSALSGAGSVMQGGAGGVLGGASAGVSVIKGAGSTVLALQGIEAKIDDIRNLPPQLNKMGTNTSYDIGNGFKGVFLIKKQIKAEYQKKLEDFFNMFGYKKNEVKIPNFHTRQNWNYVETKNCNLIGHFNTEDLNELKAVFDRGITLWHTNDIGNYALSNEVI</sequence>
<evidence type="ECO:0000313" key="4">
    <source>
        <dbReference type="Proteomes" id="UP000012167"/>
    </source>
</evidence>
<proteinExistence type="predicted"/>
<dbReference type="KEGG" id="vg:16205388"/>
<name>M4W9Q4_9CAUD</name>
<feature type="domain" description="Tail knob protein gp9 N-terminal" evidence="1">
    <location>
        <begin position="12"/>
        <end position="120"/>
    </location>
</feature>
<dbReference type="RefSeq" id="YP_008060117.1">
    <property type="nucleotide sequence ID" value="NC_021336.1"/>
</dbReference>
<accession>M4W9Q4</accession>
<keyword evidence="4" id="KW-1185">Reference proteome</keyword>
<dbReference type="Pfam" id="PF20934">
    <property type="entry name" value="phi29_gp9_C"/>
    <property type="match status" value="1"/>
</dbReference>
<dbReference type="Proteomes" id="UP000012167">
    <property type="component" value="Segment"/>
</dbReference>
<protein>
    <submittedName>
        <fullName evidence="3">Tail protein</fullName>
    </submittedName>
</protein>
<feature type="domain" description="Tail knob protein gp9 C-terminal" evidence="2">
    <location>
        <begin position="150"/>
        <end position="590"/>
    </location>
</feature>
<dbReference type="InterPro" id="IPR048710">
    <property type="entry name" value="Gp9_C"/>
</dbReference>
<dbReference type="OrthoDB" id="5791at10239"/>
<dbReference type="EMBL" id="KC685370">
    <property type="protein sequence ID" value="AGI10618.1"/>
    <property type="molecule type" value="Genomic_DNA"/>
</dbReference>
<organism evidence="3 4">
    <name type="scientific">Bacillus phage MG-B1</name>
    <dbReference type="NCBI Taxonomy" id="1309583"/>
    <lineage>
        <taxon>Viruses</taxon>
        <taxon>Duplodnaviria</taxon>
        <taxon>Heunggongvirae</taxon>
        <taxon>Uroviricota</taxon>
        <taxon>Caudoviricetes</taxon>
        <taxon>Salasmaviridae</taxon>
        <taxon>Northropvirinae</taxon>
        <taxon>Klosterneuburgvirus</taxon>
        <taxon>Klosterneuburgvirus MGB1</taxon>
    </lineage>
</organism>
<dbReference type="InterPro" id="IPR031772">
    <property type="entry name" value="Gp9_N"/>
</dbReference>
<gene>
    <name evidence="3" type="ORF">mgb1_029</name>
</gene>
<dbReference type="Pfam" id="PF16838">
    <property type="entry name" value="Caud_tail_N"/>
    <property type="match status" value="1"/>
</dbReference>
<evidence type="ECO:0000313" key="3">
    <source>
        <dbReference type="EMBL" id="AGI10618.1"/>
    </source>
</evidence>
<evidence type="ECO:0000259" key="1">
    <source>
        <dbReference type="Pfam" id="PF16838"/>
    </source>
</evidence>
<dbReference type="GeneID" id="16205388"/>
<reference evidence="3 4" key="1">
    <citation type="journal article" date="2013" name="Genome Announc.">
        <title>Complete Genome Sequence of the Novel Phage MG-B1 Infecting Bacillus weihenstephanensis.</title>
        <authorList>
            <person name="Redondo R.A."/>
            <person name="Kupczok A."/>
            <person name="Stift G."/>
            <person name="Bollback J.P."/>
        </authorList>
    </citation>
    <scope>NUCLEOTIDE SEQUENCE [LARGE SCALE GENOMIC DNA]</scope>
</reference>
<evidence type="ECO:0000259" key="2">
    <source>
        <dbReference type="Pfam" id="PF20934"/>
    </source>
</evidence>